<keyword evidence="1" id="KW-1133">Transmembrane helix</keyword>
<dbReference type="InterPro" id="IPR052615">
    <property type="entry name" value="FGFRL"/>
</dbReference>
<dbReference type="Proteomes" id="UP000192578">
    <property type="component" value="Unassembled WGS sequence"/>
</dbReference>
<dbReference type="InterPro" id="IPR007110">
    <property type="entry name" value="Ig-like_dom"/>
</dbReference>
<dbReference type="SUPFAM" id="SSF48726">
    <property type="entry name" value="Immunoglobulin"/>
    <property type="match status" value="1"/>
</dbReference>
<dbReference type="InterPro" id="IPR003598">
    <property type="entry name" value="Ig_sub2"/>
</dbReference>
<dbReference type="InterPro" id="IPR013098">
    <property type="entry name" value="Ig_I-set"/>
</dbReference>
<keyword evidence="1" id="KW-0472">Membrane</keyword>
<dbReference type="PROSITE" id="PS50835">
    <property type="entry name" value="IG_LIKE"/>
    <property type="match status" value="1"/>
</dbReference>
<evidence type="ECO:0000256" key="1">
    <source>
        <dbReference type="SAM" id="Phobius"/>
    </source>
</evidence>
<dbReference type="InterPro" id="IPR036179">
    <property type="entry name" value="Ig-like_dom_sf"/>
</dbReference>
<comment type="caution">
    <text evidence="3">The sequence shown here is derived from an EMBL/GenBank/DDBJ whole genome shotgun (WGS) entry which is preliminary data.</text>
</comment>
<dbReference type="CDD" id="cd00096">
    <property type="entry name" value="Ig"/>
    <property type="match status" value="1"/>
</dbReference>
<dbReference type="AlphaFoldDB" id="A0A1W0WF71"/>
<feature type="transmembrane region" description="Helical" evidence="1">
    <location>
        <begin position="12"/>
        <end position="29"/>
    </location>
</feature>
<evidence type="ECO:0000313" key="3">
    <source>
        <dbReference type="EMBL" id="OQV13856.1"/>
    </source>
</evidence>
<accession>A0A1W0WF71</accession>
<name>A0A1W0WF71_HYPEX</name>
<protein>
    <recommendedName>
        <fullName evidence="2">Ig-like domain-containing protein</fullName>
    </recommendedName>
</protein>
<dbReference type="Pfam" id="PF07679">
    <property type="entry name" value="I-set"/>
    <property type="match status" value="1"/>
</dbReference>
<organism evidence="3 4">
    <name type="scientific">Hypsibius exemplaris</name>
    <name type="common">Freshwater tardigrade</name>
    <dbReference type="NCBI Taxonomy" id="2072580"/>
    <lineage>
        <taxon>Eukaryota</taxon>
        <taxon>Metazoa</taxon>
        <taxon>Ecdysozoa</taxon>
        <taxon>Tardigrada</taxon>
        <taxon>Eutardigrada</taxon>
        <taxon>Parachela</taxon>
        <taxon>Hypsibioidea</taxon>
        <taxon>Hypsibiidae</taxon>
        <taxon>Hypsibius</taxon>
    </lineage>
</organism>
<dbReference type="Gene3D" id="2.60.40.10">
    <property type="entry name" value="Immunoglobulins"/>
    <property type="match status" value="1"/>
</dbReference>
<evidence type="ECO:0000313" key="4">
    <source>
        <dbReference type="Proteomes" id="UP000192578"/>
    </source>
</evidence>
<dbReference type="SMART" id="SM00408">
    <property type="entry name" value="IGc2"/>
    <property type="match status" value="1"/>
</dbReference>
<gene>
    <name evidence="3" type="ORF">BV898_11963</name>
</gene>
<reference evidence="4" key="1">
    <citation type="submission" date="2017-01" db="EMBL/GenBank/DDBJ databases">
        <title>Comparative genomics of anhydrobiosis in the tardigrade Hypsibius dujardini.</title>
        <authorList>
            <person name="Yoshida Y."/>
            <person name="Koutsovoulos G."/>
            <person name="Laetsch D."/>
            <person name="Stevens L."/>
            <person name="Kumar S."/>
            <person name="Horikawa D."/>
            <person name="Ishino K."/>
            <person name="Komine S."/>
            <person name="Tomita M."/>
            <person name="Blaxter M."/>
            <person name="Arakawa K."/>
        </authorList>
    </citation>
    <scope>NUCLEOTIDE SEQUENCE [LARGE SCALE GENOMIC DNA]</scope>
    <source>
        <strain evidence="4">Z151</strain>
    </source>
</reference>
<keyword evidence="4" id="KW-1185">Reference proteome</keyword>
<evidence type="ECO:0000259" key="2">
    <source>
        <dbReference type="PROSITE" id="PS50835"/>
    </source>
</evidence>
<dbReference type="OrthoDB" id="6127080at2759"/>
<dbReference type="PANTHER" id="PTHR19890:SF10">
    <property type="entry name" value="FIBROBLAST GROWTH FACTOR RECEPTOR-LIKE 1"/>
    <property type="match status" value="1"/>
</dbReference>
<keyword evidence="1" id="KW-0812">Transmembrane</keyword>
<feature type="domain" description="Ig-like" evidence="2">
    <location>
        <begin position="80"/>
        <end position="171"/>
    </location>
</feature>
<dbReference type="PANTHER" id="PTHR19890">
    <property type="entry name" value="FIBROBLAST GROWTH FACTOR RECEPTOR"/>
    <property type="match status" value="1"/>
</dbReference>
<dbReference type="InterPro" id="IPR013783">
    <property type="entry name" value="Ig-like_fold"/>
</dbReference>
<sequence>MEVDGPRTPHRILLWGSVFLMLSLVIMHSEQARPWRYNLKQEKKNYDDLPFTDRNSPGRFKKGGARIIRSSHWAFEFRLGHKLHFLCVATGRPLPRITWLKDGMELTTRNCKNLWVEETELKGMKNKTRDEEASKNRIQSRMEIDPTTQGDQGIYACRAANINGTDQKTFKAEYIAT</sequence>
<dbReference type="EMBL" id="MTYJ01000115">
    <property type="protein sequence ID" value="OQV13856.1"/>
    <property type="molecule type" value="Genomic_DNA"/>
</dbReference>
<proteinExistence type="predicted"/>